<protein>
    <submittedName>
        <fullName evidence="2">Low temperature requirement protein LtrA</fullName>
    </submittedName>
</protein>
<keyword evidence="3" id="KW-1185">Reference proteome</keyword>
<feature type="transmembrane region" description="Helical" evidence="1">
    <location>
        <begin position="100"/>
        <end position="122"/>
    </location>
</feature>
<dbReference type="Pfam" id="PF06772">
    <property type="entry name" value="LtrA"/>
    <property type="match status" value="1"/>
</dbReference>
<proteinExistence type="predicted"/>
<dbReference type="Proteomes" id="UP000622552">
    <property type="component" value="Unassembled WGS sequence"/>
</dbReference>
<feature type="transmembrane region" description="Helical" evidence="1">
    <location>
        <begin position="129"/>
        <end position="146"/>
    </location>
</feature>
<keyword evidence="1" id="KW-0812">Transmembrane</keyword>
<dbReference type="PANTHER" id="PTHR36840">
    <property type="entry name" value="BLL5714 PROTEIN"/>
    <property type="match status" value="1"/>
</dbReference>
<dbReference type="AlphaFoldDB" id="A0A8J7KME4"/>
<keyword evidence="1" id="KW-1133">Transmembrane helix</keyword>
<feature type="transmembrane region" description="Helical" evidence="1">
    <location>
        <begin position="248"/>
        <end position="269"/>
    </location>
</feature>
<feature type="transmembrane region" description="Helical" evidence="1">
    <location>
        <begin position="289"/>
        <end position="306"/>
    </location>
</feature>
<keyword evidence="1" id="KW-0472">Membrane</keyword>
<gene>
    <name evidence="2" type="ORF">IW245_005250</name>
</gene>
<reference evidence="2" key="1">
    <citation type="submission" date="2020-11" db="EMBL/GenBank/DDBJ databases">
        <title>Sequencing the genomes of 1000 actinobacteria strains.</title>
        <authorList>
            <person name="Klenk H.-P."/>
        </authorList>
    </citation>
    <scope>NUCLEOTIDE SEQUENCE</scope>
    <source>
        <strain evidence="2">DSM 45356</strain>
    </source>
</reference>
<dbReference type="InterPro" id="IPR010640">
    <property type="entry name" value="Low_temperature_requirement_A"/>
</dbReference>
<feature type="transmembrane region" description="Helical" evidence="1">
    <location>
        <begin position="12"/>
        <end position="33"/>
    </location>
</feature>
<evidence type="ECO:0000313" key="3">
    <source>
        <dbReference type="Proteomes" id="UP000622552"/>
    </source>
</evidence>
<feature type="transmembrane region" description="Helical" evidence="1">
    <location>
        <begin position="182"/>
        <end position="204"/>
    </location>
</feature>
<name>A0A8J7KME4_9ACTN</name>
<evidence type="ECO:0000256" key="1">
    <source>
        <dbReference type="SAM" id="Phobius"/>
    </source>
</evidence>
<dbReference type="EMBL" id="JADOUF010000001">
    <property type="protein sequence ID" value="MBG6139056.1"/>
    <property type="molecule type" value="Genomic_DNA"/>
</dbReference>
<accession>A0A8J7KME4</accession>
<feature type="transmembrane region" description="Helical" evidence="1">
    <location>
        <begin position="39"/>
        <end position="62"/>
    </location>
</feature>
<organism evidence="2 3">
    <name type="scientific">Longispora fulva</name>
    <dbReference type="NCBI Taxonomy" id="619741"/>
    <lineage>
        <taxon>Bacteria</taxon>
        <taxon>Bacillati</taxon>
        <taxon>Actinomycetota</taxon>
        <taxon>Actinomycetes</taxon>
        <taxon>Micromonosporales</taxon>
        <taxon>Micromonosporaceae</taxon>
        <taxon>Longispora</taxon>
    </lineage>
</organism>
<feature type="transmembrane region" description="Helical" evidence="1">
    <location>
        <begin position="152"/>
        <end position="170"/>
    </location>
</feature>
<dbReference type="RefSeq" id="WP_197005751.1">
    <property type="nucleotide sequence ID" value="NZ_BONS01000011.1"/>
</dbReference>
<feature type="transmembrane region" description="Helical" evidence="1">
    <location>
        <begin position="313"/>
        <end position="330"/>
    </location>
</feature>
<comment type="caution">
    <text evidence="2">The sequence shown here is derived from an EMBL/GenBank/DDBJ whole genome shotgun (WGS) entry which is preliminary data.</text>
</comment>
<evidence type="ECO:0000313" key="2">
    <source>
        <dbReference type="EMBL" id="MBG6139056.1"/>
    </source>
</evidence>
<dbReference type="PANTHER" id="PTHR36840:SF1">
    <property type="entry name" value="BLL5714 PROTEIN"/>
    <property type="match status" value="1"/>
</dbReference>
<feature type="transmembrane region" description="Helical" evidence="1">
    <location>
        <begin position="74"/>
        <end position="94"/>
    </location>
</feature>
<feature type="transmembrane region" description="Helical" evidence="1">
    <location>
        <begin position="210"/>
        <end position="228"/>
    </location>
</feature>
<sequence length="371" mass="39873">MDLTEQRVTWAELFLDLVWVFAVTQIAGVLATAAGPLDIVRALLLLAPLWWGWVGVTLLGNLTGARLDGARGRLTLFALAGCGLGMAIAAPHGFSRWGGLALVGFYTLLRLLLWLAAVPIVGARHLDPFSVTLLVTCPLYLVGALLDGPWRLGVWFLAAFVGPFVFRPKVKGHRFEASHLPERFGLFVIIALGESVVAIGGQATGKLSDWATIPLALVTIVGLWWTYFHYGAPAVRHALETDPVQARIVRQVFSVAHFGYVFAIILIAVGLKKTVGHPFDLPHKPAELMLAPGVALYLAGFCYARWRMFGAALWPRLGGALAGVALAFAAPFLPQILTAGLVTAVLLAVNGIEAWVVETGRTLPVVALRRG</sequence>